<name>A0AAN9JJX2_CLITE</name>
<sequence length="71" mass="8070">MEVCLLSYWRSIAEVLLNLLSMLIAMLYDCKANELGSEKGKGGQSALLTTIPRQRQPLLPLHLNILQFQFH</sequence>
<reference evidence="1 2" key="1">
    <citation type="submission" date="2024-01" db="EMBL/GenBank/DDBJ databases">
        <title>The genomes of 5 underutilized Papilionoideae crops provide insights into root nodulation and disease resistance.</title>
        <authorList>
            <person name="Yuan L."/>
        </authorList>
    </citation>
    <scope>NUCLEOTIDE SEQUENCE [LARGE SCALE GENOMIC DNA]</scope>
    <source>
        <strain evidence="1">LY-2023</strain>
        <tissue evidence="1">Leaf</tissue>
    </source>
</reference>
<dbReference type="AlphaFoldDB" id="A0AAN9JJX2"/>
<dbReference type="EMBL" id="JAYKXN010000003">
    <property type="protein sequence ID" value="KAK7300585.1"/>
    <property type="molecule type" value="Genomic_DNA"/>
</dbReference>
<keyword evidence="2" id="KW-1185">Reference proteome</keyword>
<evidence type="ECO:0000313" key="1">
    <source>
        <dbReference type="EMBL" id="KAK7300585.1"/>
    </source>
</evidence>
<gene>
    <name evidence="1" type="ORF">RJT34_11432</name>
</gene>
<proteinExistence type="predicted"/>
<protein>
    <submittedName>
        <fullName evidence="1">Uncharacterized protein</fullName>
    </submittedName>
</protein>
<organism evidence="1 2">
    <name type="scientific">Clitoria ternatea</name>
    <name type="common">Butterfly pea</name>
    <dbReference type="NCBI Taxonomy" id="43366"/>
    <lineage>
        <taxon>Eukaryota</taxon>
        <taxon>Viridiplantae</taxon>
        <taxon>Streptophyta</taxon>
        <taxon>Embryophyta</taxon>
        <taxon>Tracheophyta</taxon>
        <taxon>Spermatophyta</taxon>
        <taxon>Magnoliopsida</taxon>
        <taxon>eudicotyledons</taxon>
        <taxon>Gunneridae</taxon>
        <taxon>Pentapetalae</taxon>
        <taxon>rosids</taxon>
        <taxon>fabids</taxon>
        <taxon>Fabales</taxon>
        <taxon>Fabaceae</taxon>
        <taxon>Papilionoideae</taxon>
        <taxon>50 kb inversion clade</taxon>
        <taxon>NPAAA clade</taxon>
        <taxon>indigoferoid/millettioid clade</taxon>
        <taxon>Phaseoleae</taxon>
        <taxon>Clitoria</taxon>
    </lineage>
</organism>
<comment type="caution">
    <text evidence="1">The sequence shown here is derived from an EMBL/GenBank/DDBJ whole genome shotgun (WGS) entry which is preliminary data.</text>
</comment>
<dbReference type="Proteomes" id="UP001359559">
    <property type="component" value="Unassembled WGS sequence"/>
</dbReference>
<evidence type="ECO:0000313" key="2">
    <source>
        <dbReference type="Proteomes" id="UP001359559"/>
    </source>
</evidence>
<accession>A0AAN9JJX2</accession>